<feature type="transmembrane region" description="Helical" evidence="8">
    <location>
        <begin position="299"/>
        <end position="318"/>
    </location>
</feature>
<dbReference type="RefSeq" id="WP_380703191.1">
    <property type="nucleotide sequence ID" value="NZ_JBHSAP010000007.1"/>
</dbReference>
<evidence type="ECO:0000313" key="10">
    <source>
        <dbReference type="Proteomes" id="UP001595843"/>
    </source>
</evidence>
<dbReference type="PANTHER" id="PTHR30472">
    <property type="entry name" value="FERRIC ENTEROBACTIN TRANSPORT SYSTEM PERMEASE PROTEIN"/>
    <property type="match status" value="1"/>
</dbReference>
<evidence type="ECO:0000256" key="2">
    <source>
        <dbReference type="ARBA" id="ARBA00007935"/>
    </source>
</evidence>
<comment type="subcellular location">
    <subcellularLocation>
        <location evidence="1">Cell membrane</location>
        <topology evidence="1">Multi-pass membrane protein</topology>
    </subcellularLocation>
</comment>
<keyword evidence="3" id="KW-0813">Transport</keyword>
<evidence type="ECO:0000256" key="1">
    <source>
        <dbReference type="ARBA" id="ARBA00004651"/>
    </source>
</evidence>
<keyword evidence="10" id="KW-1185">Reference proteome</keyword>
<evidence type="ECO:0000256" key="3">
    <source>
        <dbReference type="ARBA" id="ARBA00022448"/>
    </source>
</evidence>
<dbReference type="EMBL" id="JBHSAP010000007">
    <property type="protein sequence ID" value="MFC4076389.1"/>
    <property type="molecule type" value="Genomic_DNA"/>
</dbReference>
<comment type="similarity">
    <text evidence="2">Belongs to the binding-protein-dependent transport system permease family. FecCD subfamily.</text>
</comment>
<protein>
    <submittedName>
        <fullName evidence="9">FecCD family ABC transporter permease</fullName>
    </submittedName>
</protein>
<dbReference type="InterPro" id="IPR037294">
    <property type="entry name" value="ABC_BtuC-like"/>
</dbReference>
<dbReference type="InterPro" id="IPR000522">
    <property type="entry name" value="ABC_transptr_permease_BtuC"/>
</dbReference>
<accession>A0ABV8JGF5</accession>
<keyword evidence="4" id="KW-1003">Cell membrane</keyword>
<dbReference type="Gene3D" id="1.10.3470.10">
    <property type="entry name" value="ABC transporter involved in vitamin B12 uptake, BtuC"/>
    <property type="match status" value="1"/>
</dbReference>
<keyword evidence="5 8" id="KW-0812">Transmembrane</keyword>
<dbReference type="PANTHER" id="PTHR30472:SF25">
    <property type="entry name" value="ABC TRANSPORTER PERMEASE PROTEIN MJ0876-RELATED"/>
    <property type="match status" value="1"/>
</dbReference>
<proteinExistence type="inferred from homology"/>
<organism evidence="9 10">
    <name type="scientific">Salinithrix halophila</name>
    <dbReference type="NCBI Taxonomy" id="1485204"/>
    <lineage>
        <taxon>Bacteria</taxon>
        <taxon>Bacillati</taxon>
        <taxon>Bacillota</taxon>
        <taxon>Bacilli</taxon>
        <taxon>Bacillales</taxon>
        <taxon>Thermoactinomycetaceae</taxon>
        <taxon>Salinithrix</taxon>
    </lineage>
</organism>
<evidence type="ECO:0000313" key="9">
    <source>
        <dbReference type="EMBL" id="MFC4076389.1"/>
    </source>
</evidence>
<dbReference type="SUPFAM" id="SSF81345">
    <property type="entry name" value="ABC transporter involved in vitamin B12 uptake, BtuC"/>
    <property type="match status" value="1"/>
</dbReference>
<evidence type="ECO:0000256" key="4">
    <source>
        <dbReference type="ARBA" id="ARBA00022475"/>
    </source>
</evidence>
<evidence type="ECO:0000256" key="6">
    <source>
        <dbReference type="ARBA" id="ARBA00022989"/>
    </source>
</evidence>
<name>A0ABV8JGF5_9BACL</name>
<keyword evidence="7 8" id="KW-0472">Membrane</keyword>
<feature type="transmembrane region" description="Helical" evidence="8">
    <location>
        <begin position="269"/>
        <end position="287"/>
    </location>
</feature>
<comment type="caution">
    <text evidence="9">The sequence shown here is derived from an EMBL/GenBank/DDBJ whole genome shotgun (WGS) entry which is preliminary data.</text>
</comment>
<dbReference type="Proteomes" id="UP001595843">
    <property type="component" value="Unassembled WGS sequence"/>
</dbReference>
<dbReference type="Pfam" id="PF01032">
    <property type="entry name" value="FecCD"/>
    <property type="match status" value="1"/>
</dbReference>
<feature type="transmembrane region" description="Helical" evidence="8">
    <location>
        <begin position="81"/>
        <end position="104"/>
    </location>
</feature>
<feature type="transmembrane region" description="Helical" evidence="8">
    <location>
        <begin position="230"/>
        <end position="257"/>
    </location>
</feature>
<feature type="transmembrane region" description="Helical" evidence="8">
    <location>
        <begin position="187"/>
        <end position="205"/>
    </location>
</feature>
<feature type="transmembrane region" description="Helical" evidence="8">
    <location>
        <begin position="111"/>
        <end position="130"/>
    </location>
</feature>
<dbReference type="CDD" id="cd06550">
    <property type="entry name" value="TM_ABC_iron-siderophores_like"/>
    <property type="match status" value="1"/>
</dbReference>
<sequence>MLVSLAAAVSVGSADIRFTDVWRVVGFHLMGVGGSVDPATDAIVWQLRLPRVLLAALVGAALAGSGAVFQGLLKNPLADPYILGVSSGAGLGAAIAIFTGWGVAWLGEWAVPVWAFLLGSCALVSVLQLARLGGAMRTDTLILAGVVVQAFFGAMLTYVIAMASAVEIQRIQYWLMGSVALREWKDALVVLPFLFGGMAVVWLLSKPLNLFALGERSAAHLGVSVERTRLLLLLAATLMTAAAVSVSGTIGFVGLIIPHIIRMMTGPDHRVLLPISALAGAVFLVWADTLARTVMDPRELPIGVITAMVGGPFFAWQLKRYALGRRD</sequence>
<evidence type="ECO:0000256" key="8">
    <source>
        <dbReference type="SAM" id="Phobius"/>
    </source>
</evidence>
<feature type="transmembrane region" description="Helical" evidence="8">
    <location>
        <begin position="142"/>
        <end position="166"/>
    </location>
</feature>
<keyword evidence="6 8" id="KW-1133">Transmembrane helix</keyword>
<feature type="transmembrane region" description="Helical" evidence="8">
    <location>
        <begin position="52"/>
        <end position="69"/>
    </location>
</feature>
<evidence type="ECO:0000256" key="7">
    <source>
        <dbReference type="ARBA" id="ARBA00023136"/>
    </source>
</evidence>
<reference evidence="10" key="1">
    <citation type="journal article" date="2019" name="Int. J. Syst. Evol. Microbiol.">
        <title>The Global Catalogue of Microorganisms (GCM) 10K type strain sequencing project: providing services to taxonomists for standard genome sequencing and annotation.</title>
        <authorList>
            <consortium name="The Broad Institute Genomics Platform"/>
            <consortium name="The Broad Institute Genome Sequencing Center for Infectious Disease"/>
            <person name="Wu L."/>
            <person name="Ma J."/>
        </authorList>
    </citation>
    <scope>NUCLEOTIDE SEQUENCE [LARGE SCALE GENOMIC DNA]</scope>
    <source>
        <strain evidence="10">IBRC-M 10813</strain>
    </source>
</reference>
<gene>
    <name evidence="9" type="ORF">ACFOUO_06140</name>
</gene>
<evidence type="ECO:0000256" key="5">
    <source>
        <dbReference type="ARBA" id="ARBA00022692"/>
    </source>
</evidence>